<dbReference type="Proteomes" id="UP000016935">
    <property type="component" value="Unassembled WGS sequence"/>
</dbReference>
<protein>
    <submittedName>
        <fullName evidence="2">Uncharacterized protein</fullName>
    </submittedName>
</protein>
<dbReference type="RefSeq" id="XP_008020199.1">
    <property type="nucleotide sequence ID" value="XM_008022008.1"/>
</dbReference>
<gene>
    <name evidence="2" type="ORF">SETTUDRAFT_30174</name>
</gene>
<evidence type="ECO:0000256" key="1">
    <source>
        <dbReference type="SAM" id="MobiDB-lite"/>
    </source>
</evidence>
<reference evidence="2 3" key="2">
    <citation type="journal article" date="2013" name="PLoS Genet.">
        <title>Comparative genome structure, secondary metabolite, and effector coding capacity across Cochliobolus pathogens.</title>
        <authorList>
            <person name="Condon B.J."/>
            <person name="Leng Y."/>
            <person name="Wu D."/>
            <person name="Bushley K.E."/>
            <person name="Ohm R.A."/>
            <person name="Otillar R."/>
            <person name="Martin J."/>
            <person name="Schackwitz W."/>
            <person name="Grimwood J."/>
            <person name="MohdZainudin N."/>
            <person name="Xue C."/>
            <person name="Wang R."/>
            <person name="Manning V.A."/>
            <person name="Dhillon B."/>
            <person name="Tu Z.J."/>
            <person name="Steffenson B.J."/>
            <person name="Salamov A."/>
            <person name="Sun H."/>
            <person name="Lowry S."/>
            <person name="LaButti K."/>
            <person name="Han J."/>
            <person name="Copeland A."/>
            <person name="Lindquist E."/>
            <person name="Barry K."/>
            <person name="Schmutz J."/>
            <person name="Baker S.E."/>
            <person name="Ciuffetti L.M."/>
            <person name="Grigoriev I.V."/>
            <person name="Zhong S."/>
            <person name="Turgeon B.G."/>
        </authorList>
    </citation>
    <scope>NUCLEOTIDE SEQUENCE [LARGE SCALE GENOMIC DNA]</scope>
    <source>
        <strain evidence="3">28A</strain>
    </source>
</reference>
<name>R0KFR4_EXST2</name>
<dbReference type="EMBL" id="KB908481">
    <property type="protein sequence ID" value="EOA91653.1"/>
    <property type="molecule type" value="Genomic_DNA"/>
</dbReference>
<evidence type="ECO:0000313" key="2">
    <source>
        <dbReference type="EMBL" id="EOA91653.1"/>
    </source>
</evidence>
<dbReference type="OrthoDB" id="4161376at2759"/>
<dbReference type="GeneID" id="19403407"/>
<dbReference type="HOGENOM" id="CLU_1267574_0_0_1"/>
<organism evidence="2 3">
    <name type="scientific">Exserohilum turcicum (strain 28A)</name>
    <name type="common">Northern leaf blight fungus</name>
    <name type="synonym">Setosphaeria turcica</name>
    <dbReference type="NCBI Taxonomy" id="671987"/>
    <lineage>
        <taxon>Eukaryota</taxon>
        <taxon>Fungi</taxon>
        <taxon>Dikarya</taxon>
        <taxon>Ascomycota</taxon>
        <taxon>Pezizomycotina</taxon>
        <taxon>Dothideomycetes</taxon>
        <taxon>Pleosporomycetidae</taxon>
        <taxon>Pleosporales</taxon>
        <taxon>Pleosporineae</taxon>
        <taxon>Pleosporaceae</taxon>
        <taxon>Exserohilum</taxon>
    </lineage>
</organism>
<accession>R0KFR4</accession>
<evidence type="ECO:0000313" key="3">
    <source>
        <dbReference type="Proteomes" id="UP000016935"/>
    </source>
</evidence>
<feature type="region of interest" description="Disordered" evidence="1">
    <location>
        <begin position="1"/>
        <end position="24"/>
    </location>
</feature>
<reference evidence="2 3" key="1">
    <citation type="journal article" date="2012" name="PLoS Pathog.">
        <title>Diverse lifestyles and strategies of plant pathogenesis encoded in the genomes of eighteen Dothideomycetes fungi.</title>
        <authorList>
            <person name="Ohm R.A."/>
            <person name="Feau N."/>
            <person name="Henrissat B."/>
            <person name="Schoch C.L."/>
            <person name="Horwitz B.A."/>
            <person name="Barry K.W."/>
            <person name="Condon B.J."/>
            <person name="Copeland A.C."/>
            <person name="Dhillon B."/>
            <person name="Glaser F."/>
            <person name="Hesse C.N."/>
            <person name="Kosti I."/>
            <person name="LaButti K."/>
            <person name="Lindquist E.A."/>
            <person name="Lucas S."/>
            <person name="Salamov A.A."/>
            <person name="Bradshaw R.E."/>
            <person name="Ciuffetti L."/>
            <person name="Hamelin R.C."/>
            <person name="Kema G.H.J."/>
            <person name="Lawrence C."/>
            <person name="Scott J.A."/>
            <person name="Spatafora J.W."/>
            <person name="Turgeon B.G."/>
            <person name="de Wit P.J.G.M."/>
            <person name="Zhong S."/>
            <person name="Goodwin S.B."/>
            <person name="Grigoriev I.V."/>
        </authorList>
    </citation>
    <scope>NUCLEOTIDE SEQUENCE [LARGE SCALE GENOMIC DNA]</scope>
    <source>
        <strain evidence="3">28A</strain>
    </source>
</reference>
<sequence length="218" mass="23737">MAPDTARHADVKEKQQISHIEDTGIPAESELASSQETHAEGVDINNTHALKGDASEGKVQWSTRSILAAMCLAGLVYRFVNSKPLQHSKFAPLTKPPGSQIILYFTRGSLRFIEQNLGSCSTRRSPDSARTPRLSCWRVVSLDDGLRRRPGRHPRRATSASCCFSAAWRDSRPPPLLIVPAATLAMLMLSRCADYLGRGALAFDSLRSVGGCIGSSVY</sequence>
<feature type="compositionally biased region" description="Basic and acidic residues" evidence="1">
    <location>
        <begin position="1"/>
        <end position="22"/>
    </location>
</feature>
<dbReference type="AlphaFoldDB" id="R0KFR4"/>
<keyword evidence="3" id="KW-1185">Reference proteome</keyword>
<proteinExistence type="predicted"/>